<dbReference type="Gene3D" id="1.20.1740.10">
    <property type="entry name" value="Amino acid/polyamine transporter I"/>
    <property type="match status" value="1"/>
</dbReference>
<dbReference type="AlphaFoldDB" id="A0A248LHP2"/>
<keyword evidence="4 6" id="KW-1133">Transmembrane helix</keyword>
<evidence type="ECO:0000256" key="1">
    <source>
        <dbReference type="ARBA" id="ARBA00004651"/>
    </source>
</evidence>
<feature type="transmembrane region" description="Helical" evidence="6">
    <location>
        <begin position="12"/>
        <end position="38"/>
    </location>
</feature>
<feature type="transmembrane region" description="Helical" evidence="6">
    <location>
        <begin position="44"/>
        <end position="63"/>
    </location>
</feature>
<accession>A0A248LHP2</accession>
<dbReference type="PANTHER" id="PTHR42770">
    <property type="entry name" value="AMINO ACID TRANSPORTER-RELATED"/>
    <property type="match status" value="1"/>
</dbReference>
<keyword evidence="2" id="KW-1003">Cell membrane</keyword>
<feature type="transmembrane region" description="Helical" evidence="6">
    <location>
        <begin position="128"/>
        <end position="146"/>
    </location>
</feature>
<proteinExistence type="predicted"/>
<protein>
    <submittedName>
        <fullName evidence="7">Amino acid permease</fullName>
    </submittedName>
</protein>
<evidence type="ECO:0000256" key="5">
    <source>
        <dbReference type="ARBA" id="ARBA00023136"/>
    </source>
</evidence>
<evidence type="ECO:0000256" key="4">
    <source>
        <dbReference type="ARBA" id="ARBA00022989"/>
    </source>
</evidence>
<keyword evidence="3 6" id="KW-0812">Transmembrane</keyword>
<dbReference type="RefSeq" id="WP_161493484.1">
    <property type="nucleotide sequence ID" value="NZ_CP022115.1"/>
</dbReference>
<dbReference type="PIRSF" id="PIRSF006060">
    <property type="entry name" value="AA_transporter"/>
    <property type="match status" value="1"/>
</dbReference>
<keyword evidence="5 6" id="KW-0472">Membrane</keyword>
<sequence>MSIPVKPVHRMGLFGAVSLGISAMVGAGIFALLGHAAVTARADAPLAFVIGGVVAALSGYSYARLSATYPSGGGIHEFYRLAFGNSVITGWLSLLFLLTLITTTAMIARTFGVYAHRIIPLAPGNVWIPAYAAAIVILLMWVNLAGSRLVGRLAIVLVGIKMTVLAILLVYGLTQAEVSRIESLGFSSPTTLLGTVGLTFLAYSGYGQITNAADAVERPERTIPLALLLAVSIVAVFYVGLAWVALGTVPIAELKLHADTAMAQVAHPLFGPAGVVILALTAMVSTSSAINAQLFSQLQMGARMARCGQLPASLQEGERPYNRMLVGGIVVATIIMAAFFNLGAIAQAASATYLITYVAVQIAHWRLRRQTNGSLWLIIAGLLLMLVVLAAFGLEIWQTTPSVFITIAVMLAGGWLVAWLIRPRTAASSGPG</sequence>
<feature type="transmembrane region" description="Helical" evidence="6">
    <location>
        <begin position="321"/>
        <end position="339"/>
    </location>
</feature>
<feature type="transmembrane region" description="Helical" evidence="6">
    <location>
        <begin position="153"/>
        <end position="174"/>
    </location>
</feature>
<dbReference type="Pfam" id="PF13520">
    <property type="entry name" value="AA_permease_2"/>
    <property type="match status" value="1"/>
</dbReference>
<gene>
    <name evidence="7" type="ORF">LHGZ1_1214</name>
</gene>
<name>A0A248LHP2_9NEIS</name>
<dbReference type="GO" id="GO:0022857">
    <property type="term" value="F:transmembrane transporter activity"/>
    <property type="evidence" value="ECO:0007669"/>
    <property type="project" value="InterPro"/>
</dbReference>
<feature type="transmembrane region" description="Helical" evidence="6">
    <location>
        <begin position="225"/>
        <end position="249"/>
    </location>
</feature>
<dbReference type="GO" id="GO:0005886">
    <property type="term" value="C:plasma membrane"/>
    <property type="evidence" value="ECO:0007669"/>
    <property type="project" value="UniProtKB-SubCell"/>
</dbReference>
<evidence type="ECO:0000256" key="3">
    <source>
        <dbReference type="ARBA" id="ARBA00022692"/>
    </source>
</evidence>
<feature type="transmembrane region" description="Helical" evidence="6">
    <location>
        <begin position="345"/>
        <end position="363"/>
    </location>
</feature>
<evidence type="ECO:0000313" key="7">
    <source>
        <dbReference type="EMBL" id="ASJ24045.1"/>
    </source>
</evidence>
<organism evidence="7 8">
    <name type="scientific">Laribacter hongkongensis</name>
    <dbReference type="NCBI Taxonomy" id="168471"/>
    <lineage>
        <taxon>Bacteria</taxon>
        <taxon>Pseudomonadati</taxon>
        <taxon>Pseudomonadota</taxon>
        <taxon>Betaproteobacteria</taxon>
        <taxon>Neisseriales</taxon>
        <taxon>Aquaspirillaceae</taxon>
        <taxon>Laribacter</taxon>
    </lineage>
</organism>
<feature type="transmembrane region" description="Helical" evidence="6">
    <location>
        <begin position="403"/>
        <end position="421"/>
    </location>
</feature>
<dbReference type="InterPro" id="IPR002293">
    <property type="entry name" value="AA/rel_permease1"/>
</dbReference>
<evidence type="ECO:0000256" key="6">
    <source>
        <dbReference type="SAM" id="Phobius"/>
    </source>
</evidence>
<feature type="transmembrane region" description="Helical" evidence="6">
    <location>
        <begin position="375"/>
        <end position="397"/>
    </location>
</feature>
<evidence type="ECO:0000256" key="2">
    <source>
        <dbReference type="ARBA" id="ARBA00022475"/>
    </source>
</evidence>
<evidence type="ECO:0000313" key="8">
    <source>
        <dbReference type="Proteomes" id="UP000197424"/>
    </source>
</evidence>
<dbReference type="PANTHER" id="PTHR42770:SF11">
    <property type="entry name" value="INNER MEMBRANE TRANSPORT PROTEIN YBAT"/>
    <property type="match status" value="1"/>
</dbReference>
<feature type="transmembrane region" description="Helical" evidence="6">
    <location>
        <begin position="83"/>
        <end position="108"/>
    </location>
</feature>
<comment type="subcellular location">
    <subcellularLocation>
        <location evidence="1">Cell membrane</location>
        <topology evidence="1">Multi-pass membrane protein</topology>
    </subcellularLocation>
</comment>
<reference evidence="8" key="1">
    <citation type="submission" date="2017-06" db="EMBL/GenBank/DDBJ databases">
        <title>Whole genome sequence of Laribacter hongkongensis LHGZ1.</title>
        <authorList>
            <person name="Chen D."/>
            <person name="Wu H."/>
            <person name="Chen J."/>
        </authorList>
    </citation>
    <scope>NUCLEOTIDE SEQUENCE [LARGE SCALE GENOMIC DNA]</scope>
    <source>
        <strain evidence="8">LHGZ1</strain>
    </source>
</reference>
<dbReference type="Proteomes" id="UP000197424">
    <property type="component" value="Chromosome"/>
</dbReference>
<dbReference type="EMBL" id="CP022115">
    <property type="protein sequence ID" value="ASJ24045.1"/>
    <property type="molecule type" value="Genomic_DNA"/>
</dbReference>
<feature type="transmembrane region" description="Helical" evidence="6">
    <location>
        <begin position="269"/>
        <end position="294"/>
    </location>
</feature>
<dbReference type="InterPro" id="IPR050367">
    <property type="entry name" value="APC_superfamily"/>
</dbReference>
<feature type="transmembrane region" description="Helical" evidence="6">
    <location>
        <begin position="186"/>
        <end position="204"/>
    </location>
</feature>